<protein>
    <recommendedName>
        <fullName evidence="4">Protein RDM1</fullName>
    </recommendedName>
</protein>
<dbReference type="GO" id="GO:0000419">
    <property type="term" value="C:RNA polymerase V complex"/>
    <property type="evidence" value="ECO:0007669"/>
    <property type="project" value="TreeGrafter"/>
</dbReference>
<dbReference type="EnsemblPlants" id="Kaladp0034s0222.2.v1.1">
    <property type="protein sequence ID" value="Kaladp0034s0222.2.v1.1"/>
    <property type="gene ID" value="Kaladp0034s0222.v1.1"/>
</dbReference>
<dbReference type="GO" id="GO:0080188">
    <property type="term" value="P:gene silencing by siRNA-directed DNA methylation"/>
    <property type="evidence" value="ECO:0007669"/>
    <property type="project" value="InterPro"/>
</dbReference>
<name>A0A7N0TF41_KALFE</name>
<dbReference type="OMA" id="RHTSSHY"/>
<evidence type="ECO:0008006" key="4">
    <source>
        <dbReference type="Google" id="ProtNLM"/>
    </source>
</evidence>
<feature type="compositionally biased region" description="Low complexity" evidence="1">
    <location>
        <begin position="15"/>
        <end position="24"/>
    </location>
</feature>
<dbReference type="PANTHER" id="PTHR36366">
    <property type="entry name" value="PROTEIN RDM1"/>
    <property type="match status" value="1"/>
</dbReference>
<evidence type="ECO:0000313" key="2">
    <source>
        <dbReference type="EnsemblPlants" id="Kaladp0034s0222.1.v1.1"/>
    </source>
</evidence>
<dbReference type="Pfam" id="PF09187">
    <property type="entry name" value="RdDM_RDM1"/>
    <property type="match status" value="1"/>
</dbReference>
<dbReference type="Gramene" id="Kaladp0034s0222.1.v1.1">
    <property type="protein sequence ID" value="Kaladp0034s0222.1.v1.1"/>
    <property type="gene ID" value="Kaladp0034s0222.v1.1"/>
</dbReference>
<dbReference type="AlphaFoldDB" id="A0A7N0TF41"/>
<proteinExistence type="predicted"/>
<dbReference type="EnsemblPlants" id="Kaladp0034s0222.1.v1.1">
    <property type="protein sequence ID" value="Kaladp0034s0222.1.v1.1"/>
    <property type="gene ID" value="Kaladp0034s0222.v1.1"/>
</dbReference>
<dbReference type="SUPFAM" id="SSF109920">
    <property type="entry name" value="Hypothetical protein At3g22680"/>
    <property type="match status" value="1"/>
</dbReference>
<accession>A0A7N0TF41</accession>
<evidence type="ECO:0000313" key="3">
    <source>
        <dbReference type="Proteomes" id="UP000594263"/>
    </source>
</evidence>
<sequence length="177" mass="20162">MKRSVPWNEQVDVISSDSSSADAAQEAKVEHEEVQSMATDQPADEVVSEVGLLLRRAEIYQNFMMSIKIPNRRGSLVPCNTWMGLGKSLKQLYGQPLHYLTNVRLKELDKLRIGTYDEYKPLDAIIHPIKAEASIWLTEEIHRISTSPHHLAKLWASDPLYHACIDSIIPQWSKELN</sequence>
<dbReference type="InterPro" id="IPR036319">
    <property type="entry name" value="RDM1_sf"/>
</dbReference>
<reference evidence="2" key="1">
    <citation type="submission" date="2021-01" db="UniProtKB">
        <authorList>
            <consortium name="EnsemblPlants"/>
        </authorList>
    </citation>
    <scope>IDENTIFICATION</scope>
</reference>
<dbReference type="Proteomes" id="UP000594263">
    <property type="component" value="Unplaced"/>
</dbReference>
<dbReference type="InterPro" id="IPR015270">
    <property type="entry name" value="RDM1_plant"/>
</dbReference>
<keyword evidence="3" id="KW-1185">Reference proteome</keyword>
<organism evidence="2 3">
    <name type="scientific">Kalanchoe fedtschenkoi</name>
    <name type="common">Lavender scallops</name>
    <name type="synonym">South American air plant</name>
    <dbReference type="NCBI Taxonomy" id="63787"/>
    <lineage>
        <taxon>Eukaryota</taxon>
        <taxon>Viridiplantae</taxon>
        <taxon>Streptophyta</taxon>
        <taxon>Embryophyta</taxon>
        <taxon>Tracheophyta</taxon>
        <taxon>Spermatophyta</taxon>
        <taxon>Magnoliopsida</taxon>
        <taxon>eudicotyledons</taxon>
        <taxon>Gunneridae</taxon>
        <taxon>Pentapetalae</taxon>
        <taxon>Saxifragales</taxon>
        <taxon>Crassulaceae</taxon>
        <taxon>Kalanchoe</taxon>
    </lineage>
</organism>
<dbReference type="PANTHER" id="PTHR36366:SF1">
    <property type="entry name" value="PROTEIN RDM1"/>
    <property type="match status" value="1"/>
</dbReference>
<dbReference type="Gramene" id="Kaladp0034s0222.2.v1.1">
    <property type="protein sequence ID" value="Kaladp0034s0222.2.v1.1"/>
    <property type="gene ID" value="Kaladp0034s0222.v1.1"/>
</dbReference>
<evidence type="ECO:0000256" key="1">
    <source>
        <dbReference type="SAM" id="MobiDB-lite"/>
    </source>
</evidence>
<feature type="region of interest" description="Disordered" evidence="1">
    <location>
        <begin position="1"/>
        <end position="24"/>
    </location>
</feature>
<dbReference type="Gene3D" id="1.20.120.690">
    <property type="entry name" value="RDM1 protein domain"/>
    <property type="match status" value="1"/>
</dbReference>